<dbReference type="Proteomes" id="UP000249682">
    <property type="component" value="Chromosome"/>
</dbReference>
<protein>
    <submittedName>
        <fullName evidence="1">Uncharacterized protein</fullName>
    </submittedName>
</protein>
<organism evidence="1 2">
    <name type="scientific">Mycobacterium leprae</name>
    <dbReference type="NCBI Taxonomy" id="1769"/>
    <lineage>
        <taxon>Bacteria</taxon>
        <taxon>Bacillati</taxon>
        <taxon>Actinomycetota</taxon>
        <taxon>Actinomycetes</taxon>
        <taxon>Mycobacteriales</taxon>
        <taxon>Mycobacteriaceae</taxon>
        <taxon>Mycobacterium</taxon>
    </lineage>
</organism>
<proteinExistence type="predicted"/>
<evidence type="ECO:0000313" key="2">
    <source>
        <dbReference type="Proteomes" id="UP000249682"/>
    </source>
</evidence>
<gene>
    <name evidence="1" type="ORF">DIJ64_08825</name>
</gene>
<name>A0AAD0P8B1_MYCLR</name>
<evidence type="ECO:0000313" key="1">
    <source>
        <dbReference type="EMBL" id="AWV48126.1"/>
    </source>
</evidence>
<reference evidence="1 2" key="1">
    <citation type="submission" date="2018-05" db="EMBL/GenBank/DDBJ databases">
        <title>Evolution of small genomes with special reference to Mycobacterium leprae.</title>
        <authorList>
            <person name="Mohanty P.S."/>
            <person name="Bansal A.K."/>
            <person name="Gupta U.D."/>
            <person name="Naaz F."/>
            <person name="Dwivedi V.D."/>
            <person name="Singh H."/>
            <person name="Gupta G."/>
            <person name="Sharma S."/>
            <person name="Arora M."/>
        </authorList>
    </citation>
    <scope>NUCLEOTIDE SEQUENCE [LARGE SCALE GENOMIC DNA]</scope>
    <source>
        <strain evidence="1 2">MRHRU-235-G</strain>
    </source>
</reference>
<accession>A0AAD0P8B1</accession>
<sequence>MVTSSKYEVAGVRAAMVSLQRGLQQMDVLRTAAALARLSQCNGVDWHGGNFASATPDNLRH</sequence>
<dbReference type="EMBL" id="CP029543">
    <property type="protein sequence ID" value="AWV48126.1"/>
    <property type="molecule type" value="Genomic_DNA"/>
</dbReference>
<dbReference type="AlphaFoldDB" id="A0AAD0P8B1"/>